<organism evidence="15 16">
    <name type="scientific">Acropora cervicornis</name>
    <name type="common">Staghorn coral</name>
    <dbReference type="NCBI Taxonomy" id="6130"/>
    <lineage>
        <taxon>Eukaryota</taxon>
        <taxon>Metazoa</taxon>
        <taxon>Cnidaria</taxon>
        <taxon>Anthozoa</taxon>
        <taxon>Hexacorallia</taxon>
        <taxon>Scleractinia</taxon>
        <taxon>Astrocoeniina</taxon>
        <taxon>Acroporidae</taxon>
        <taxon>Acropora</taxon>
    </lineage>
</organism>
<feature type="repeat" description="ANK" evidence="12">
    <location>
        <begin position="425"/>
        <end position="457"/>
    </location>
</feature>
<feature type="repeat" description="ANK" evidence="12">
    <location>
        <begin position="102"/>
        <end position="134"/>
    </location>
</feature>
<evidence type="ECO:0000256" key="6">
    <source>
        <dbReference type="ARBA" id="ARBA00022989"/>
    </source>
</evidence>
<reference evidence="15" key="2">
    <citation type="journal article" date="2023" name="Science">
        <title>Genomic signatures of disease resistance in endangered staghorn corals.</title>
        <authorList>
            <person name="Vollmer S.V."/>
            <person name="Selwyn J.D."/>
            <person name="Despard B.A."/>
            <person name="Roesel C.L."/>
        </authorList>
    </citation>
    <scope>NUCLEOTIDE SEQUENCE</scope>
    <source>
        <strain evidence="15">K2</strain>
    </source>
</reference>
<dbReference type="SUPFAM" id="SSF48403">
    <property type="entry name" value="Ankyrin repeat"/>
    <property type="match status" value="2"/>
</dbReference>
<feature type="repeat" description="ANK" evidence="12">
    <location>
        <begin position="291"/>
        <end position="323"/>
    </location>
</feature>
<evidence type="ECO:0000256" key="8">
    <source>
        <dbReference type="ARBA" id="ARBA00023065"/>
    </source>
</evidence>
<feature type="repeat" description="ANK" evidence="12">
    <location>
        <begin position="170"/>
        <end position="202"/>
    </location>
</feature>
<evidence type="ECO:0000313" key="15">
    <source>
        <dbReference type="EMBL" id="KAK2570570.1"/>
    </source>
</evidence>
<gene>
    <name evidence="15" type="ORF">P5673_004248</name>
</gene>
<comment type="subcellular location">
    <subcellularLocation>
        <location evidence="1">Membrane</location>
        <topology evidence="1">Multi-pass membrane protein</topology>
    </subcellularLocation>
</comment>
<dbReference type="InterPro" id="IPR005821">
    <property type="entry name" value="Ion_trans_dom"/>
</dbReference>
<proteinExistence type="predicted"/>
<dbReference type="EMBL" id="JARQWQ010000007">
    <property type="protein sequence ID" value="KAK2570570.1"/>
    <property type="molecule type" value="Genomic_DNA"/>
</dbReference>
<dbReference type="GO" id="GO:0004190">
    <property type="term" value="F:aspartic-type endopeptidase activity"/>
    <property type="evidence" value="ECO:0007669"/>
    <property type="project" value="InterPro"/>
</dbReference>
<dbReference type="Gene3D" id="1.10.287.70">
    <property type="match status" value="1"/>
</dbReference>
<dbReference type="PROSITE" id="PS50297">
    <property type="entry name" value="ANK_REP_REGION"/>
    <property type="match status" value="13"/>
</dbReference>
<keyword evidence="3" id="KW-0716">Sensory transduction</keyword>
<evidence type="ECO:0000256" key="10">
    <source>
        <dbReference type="ARBA" id="ARBA00023180"/>
    </source>
</evidence>
<dbReference type="PANTHER" id="PTHR47143:SF1">
    <property type="entry name" value="ION_TRANS DOMAIN-CONTAINING PROTEIN"/>
    <property type="match status" value="1"/>
</dbReference>
<feature type="repeat" description="ANK" evidence="12">
    <location>
        <begin position="136"/>
        <end position="169"/>
    </location>
</feature>
<evidence type="ECO:0000256" key="11">
    <source>
        <dbReference type="ARBA" id="ARBA00023303"/>
    </source>
</evidence>
<feature type="transmembrane region" description="Helical" evidence="13">
    <location>
        <begin position="869"/>
        <end position="891"/>
    </location>
</feature>
<accession>A0AAD9R025</accession>
<keyword evidence="16" id="KW-1185">Reference proteome</keyword>
<evidence type="ECO:0000313" key="16">
    <source>
        <dbReference type="Proteomes" id="UP001249851"/>
    </source>
</evidence>
<keyword evidence="5" id="KW-0677">Repeat</keyword>
<feature type="domain" description="Peptidase A2" evidence="14">
    <location>
        <begin position="374"/>
        <end position="386"/>
    </location>
</feature>
<keyword evidence="11" id="KW-0407">Ion channel</keyword>
<feature type="repeat" description="ANK" evidence="12">
    <location>
        <begin position="324"/>
        <end position="356"/>
    </location>
</feature>
<dbReference type="PANTHER" id="PTHR47143">
    <property type="entry name" value="TRANSIENT RECEPTOR POTENTIAL CATION CHANNEL PROTEIN PAINLESS"/>
    <property type="match status" value="1"/>
</dbReference>
<evidence type="ECO:0000256" key="4">
    <source>
        <dbReference type="ARBA" id="ARBA00022692"/>
    </source>
</evidence>
<dbReference type="GO" id="GO:0006508">
    <property type="term" value="P:proteolysis"/>
    <property type="evidence" value="ECO:0007669"/>
    <property type="project" value="InterPro"/>
</dbReference>
<feature type="repeat" description="ANK" evidence="12">
    <location>
        <begin position="258"/>
        <end position="290"/>
    </location>
</feature>
<feature type="transmembrane region" description="Helical" evidence="13">
    <location>
        <begin position="799"/>
        <end position="817"/>
    </location>
</feature>
<comment type="caution">
    <text evidence="15">The sequence shown here is derived from an EMBL/GenBank/DDBJ whole genome shotgun (WGS) entry which is preliminary data.</text>
</comment>
<dbReference type="InterPro" id="IPR036770">
    <property type="entry name" value="Ankyrin_rpt-contain_sf"/>
</dbReference>
<feature type="repeat" description="ANK" evidence="12">
    <location>
        <begin position="492"/>
        <end position="524"/>
    </location>
</feature>
<dbReference type="PROSITE" id="PS50088">
    <property type="entry name" value="ANK_REPEAT"/>
    <property type="match status" value="14"/>
</dbReference>
<evidence type="ECO:0000256" key="9">
    <source>
        <dbReference type="ARBA" id="ARBA00023136"/>
    </source>
</evidence>
<keyword evidence="8" id="KW-0406">Ion transport</keyword>
<evidence type="ECO:0000256" key="1">
    <source>
        <dbReference type="ARBA" id="ARBA00004141"/>
    </source>
</evidence>
<keyword evidence="6 13" id="KW-1133">Transmembrane helix</keyword>
<feature type="transmembrane region" description="Helical" evidence="13">
    <location>
        <begin position="712"/>
        <end position="736"/>
    </location>
</feature>
<dbReference type="Gene3D" id="1.25.40.20">
    <property type="entry name" value="Ankyrin repeat-containing domain"/>
    <property type="match status" value="5"/>
</dbReference>
<keyword evidence="2" id="KW-0813">Transport</keyword>
<sequence>MMNIDFVSSPIKATNSVDCCRSTDGILFELEPLMHRTQDMFDAAASGHVNDIQSFLSNNNYATDVQDQNGYSALHHAARMNRERVIEYMSTAGANVDIYSADGFTPLHLAARSGALEALDVLLKKGAQVNATAKNSSRTPLQVASHFGQVKIIQRLLMEKDLDMNATDQEGMTALHAAISRGNKEICDVLLKNEANVTMTTANGQTCLHLAAAGGNASVVLLIIQYASEVHLRQPGDAIGSIKDVPAFYQFINQTDSAQSTALQIAVQAGTAAICEVLIENGADMNIHNKSLHTPLHMAAIGNHSEILEFLIDQGAQALSKDFKQKTALHSAAAFGNLKCLEILLRNCAFLNAKDAADLTPFLCAVAAGKTKCVELLLDSGADISVRDKLQRTCIHLAVEHERENVLQMLVDKCGTGMINTPDEQEKTPLHYAVLSSIEKLRDVLLKNKANCLLKDSTGKTPLHIAAEAGMVRHVEALTKSSLASVSQKDPDDRTPLHFAALNGNGKICSILIRMGAEIESPDAYGWTPLLFAAKSGSAAVIRMLLEVNAKIDHADQSGNTALLIASARGYVDAVEILLDQKASLSPTNDGLNCLDVAIENQQVGVTMAILKNWRWRDILSAKSLDGGNRMGKLIQRFPDAARSVMDRCIQRSAAKRSITYDFRLLDPGCTDESGPGNEPFFGLLEMVKHKRKDLLVHALSRKLLAVKWRTYGWFVFWTNLAMYAVFLFVMSYFMLTQRKQITLTKRRNANSENVFKKNNKFNEISPYLILVFALFHLLKELYQIGAQRMKYFTQATNLLEWILYLGTTIFILPYVSSDLAYLRGDPRVAWQIGTVAIFLGYMNLILFMQTLKRVGIYVTMFFQVARTVLRALSFFTLFSLAFSVVFFILFKEQDAFASFDMALMQVLKMTLGELDYDTVMVDSLNETNSITKAPLLPYRESSTLFMAIFIFVMPIILTNLLVGLAVGDIESVQKQAFLKNKEKIVDFVVGIERKFPKFITSRLYKPQLVVTGRSFVRNISQKKLDTFKDKDLVDEDAKSEIEEDPSLAVLTNDLAMVKQRQAAIMNMMQDQMNILKVVASKVGAGAHQEVWGSDRAPREAIR</sequence>
<evidence type="ECO:0000256" key="12">
    <source>
        <dbReference type="PROSITE-ProRule" id="PRU00023"/>
    </source>
</evidence>
<dbReference type="PRINTS" id="PR01415">
    <property type="entry name" value="ANKYRIN"/>
</dbReference>
<keyword evidence="15" id="KW-0675">Receptor</keyword>
<dbReference type="GO" id="GO:1902495">
    <property type="term" value="C:transmembrane transporter complex"/>
    <property type="evidence" value="ECO:0007669"/>
    <property type="project" value="TreeGrafter"/>
</dbReference>
<evidence type="ECO:0000259" key="14">
    <source>
        <dbReference type="PROSITE" id="PS50175"/>
    </source>
</evidence>
<dbReference type="InterPro" id="IPR001995">
    <property type="entry name" value="Peptidase_A2_cat"/>
</dbReference>
<dbReference type="AlphaFoldDB" id="A0AAD9R025"/>
<evidence type="ECO:0000256" key="5">
    <source>
        <dbReference type="ARBA" id="ARBA00022737"/>
    </source>
</evidence>
<dbReference type="GO" id="GO:0005216">
    <property type="term" value="F:monoatomic ion channel activity"/>
    <property type="evidence" value="ECO:0007669"/>
    <property type="project" value="InterPro"/>
</dbReference>
<dbReference type="Proteomes" id="UP001249851">
    <property type="component" value="Unassembled WGS sequence"/>
</dbReference>
<evidence type="ECO:0000256" key="13">
    <source>
        <dbReference type="SAM" id="Phobius"/>
    </source>
</evidence>
<dbReference type="Pfam" id="PF12796">
    <property type="entry name" value="Ank_2"/>
    <property type="match status" value="5"/>
</dbReference>
<feature type="repeat" description="ANK" evidence="12">
    <location>
        <begin position="525"/>
        <end position="557"/>
    </location>
</feature>
<feature type="transmembrane region" description="Helical" evidence="13">
    <location>
        <begin position="945"/>
        <end position="967"/>
    </location>
</feature>
<feature type="repeat" description="ANK" evidence="12">
    <location>
        <begin position="69"/>
        <end position="101"/>
    </location>
</feature>
<keyword evidence="9 13" id="KW-0472">Membrane</keyword>
<dbReference type="Pfam" id="PF00520">
    <property type="entry name" value="Ion_trans"/>
    <property type="match status" value="1"/>
</dbReference>
<keyword evidence="7 12" id="KW-0040">ANK repeat</keyword>
<dbReference type="InterPro" id="IPR002110">
    <property type="entry name" value="Ankyrin_rpt"/>
</dbReference>
<name>A0AAD9R025_ACRCE</name>
<reference evidence="15" key="1">
    <citation type="journal article" date="2023" name="G3 (Bethesda)">
        <title>Whole genome assembly and annotation of the endangered Caribbean coral Acropora cervicornis.</title>
        <authorList>
            <person name="Selwyn J.D."/>
            <person name="Vollmer S.V."/>
        </authorList>
    </citation>
    <scope>NUCLEOTIDE SEQUENCE</scope>
    <source>
        <strain evidence="15">K2</strain>
    </source>
</reference>
<feature type="repeat" description="ANK" evidence="12">
    <location>
        <begin position="558"/>
        <end position="590"/>
    </location>
</feature>
<dbReference type="Pfam" id="PF00023">
    <property type="entry name" value="Ank"/>
    <property type="match status" value="1"/>
</dbReference>
<keyword evidence="10" id="KW-0325">Glycoprotein</keyword>
<keyword evidence="4 13" id="KW-0812">Transmembrane</keyword>
<feature type="repeat" description="ANK" evidence="12">
    <location>
        <begin position="458"/>
        <end position="478"/>
    </location>
</feature>
<feature type="repeat" description="ANK" evidence="12">
    <location>
        <begin position="203"/>
        <end position="235"/>
    </location>
</feature>
<evidence type="ECO:0000256" key="7">
    <source>
        <dbReference type="ARBA" id="ARBA00023043"/>
    </source>
</evidence>
<dbReference type="InterPro" id="IPR052076">
    <property type="entry name" value="TRP_cation_channel"/>
</dbReference>
<dbReference type="PROSITE" id="PS50175">
    <property type="entry name" value="ASP_PROT_RETROV"/>
    <property type="match status" value="1"/>
</dbReference>
<evidence type="ECO:0000256" key="2">
    <source>
        <dbReference type="ARBA" id="ARBA00022448"/>
    </source>
</evidence>
<protein>
    <submittedName>
        <fullName evidence="15">Transient receptor potential cation channel subfamily A member 1</fullName>
    </submittedName>
</protein>
<evidence type="ECO:0000256" key="3">
    <source>
        <dbReference type="ARBA" id="ARBA00022606"/>
    </source>
</evidence>
<dbReference type="SMART" id="SM00248">
    <property type="entry name" value="ANK"/>
    <property type="match status" value="16"/>
</dbReference>
<feature type="transmembrane region" description="Helical" evidence="13">
    <location>
        <begin position="829"/>
        <end position="848"/>
    </location>
</feature>
<feature type="repeat" description="ANK" evidence="12">
    <location>
        <begin position="357"/>
        <end position="389"/>
    </location>
</feature>